<comment type="subcellular location">
    <subcellularLocation>
        <location evidence="1">Nucleus</location>
    </subcellularLocation>
</comment>
<dbReference type="SMR" id="A0A2C9U0P7"/>
<reference evidence="6" key="1">
    <citation type="journal article" date="2016" name="Nat. Biotechnol.">
        <title>Sequencing wild and cultivated cassava and related species reveals extensive interspecific hybridization and genetic diversity.</title>
        <authorList>
            <person name="Bredeson J.V."/>
            <person name="Lyons J.B."/>
            <person name="Prochnik S.E."/>
            <person name="Wu G.A."/>
            <person name="Ha C.M."/>
            <person name="Edsinger-Gonzales E."/>
            <person name="Grimwood J."/>
            <person name="Schmutz J."/>
            <person name="Rabbi I.Y."/>
            <person name="Egesi C."/>
            <person name="Nauluvula P."/>
            <person name="Lebot V."/>
            <person name="Ndunguru J."/>
            <person name="Mkamilo G."/>
            <person name="Bart R.S."/>
            <person name="Setter T.L."/>
            <person name="Gleadow R.M."/>
            <person name="Kulakow P."/>
            <person name="Ferguson M.E."/>
            <person name="Rounsley S."/>
            <person name="Rokhsar D.S."/>
        </authorList>
    </citation>
    <scope>NUCLEOTIDE SEQUENCE [LARGE SCALE GENOMIC DNA]</scope>
    <source>
        <strain evidence="6">cv. AM560-2</strain>
    </source>
</reference>
<keyword evidence="3" id="KW-0804">Transcription</keyword>
<name>A0A2C9U0P7_MANES</name>
<protein>
    <submittedName>
        <fullName evidence="5">Uncharacterized protein</fullName>
    </submittedName>
</protein>
<gene>
    <name evidence="5" type="ORF">MANES_18G017550v8</name>
</gene>
<dbReference type="Proteomes" id="UP000091857">
    <property type="component" value="Chromosome 18"/>
</dbReference>
<proteinExistence type="predicted"/>
<evidence type="ECO:0000256" key="3">
    <source>
        <dbReference type="ARBA" id="ARBA00023163"/>
    </source>
</evidence>
<dbReference type="InterPro" id="IPR009057">
    <property type="entry name" value="Homeodomain-like_sf"/>
</dbReference>
<dbReference type="SMART" id="SM00717">
    <property type="entry name" value="SANT"/>
    <property type="match status" value="1"/>
</dbReference>
<dbReference type="GO" id="GO:0005634">
    <property type="term" value="C:nucleus"/>
    <property type="evidence" value="ECO:0007669"/>
    <property type="project" value="UniProtKB-SubCell"/>
</dbReference>
<dbReference type="PANTHER" id="PTHR43952">
    <property type="entry name" value="MYB FAMILY TRANSCRIPTION FACTOR-RELATED"/>
    <property type="match status" value="1"/>
</dbReference>
<evidence type="ECO:0000256" key="1">
    <source>
        <dbReference type="ARBA" id="ARBA00004123"/>
    </source>
</evidence>
<dbReference type="AlphaFoldDB" id="A0A2C9U0P7"/>
<dbReference type="FunFam" id="1.10.10.60:FF:000154">
    <property type="entry name" value="Transcription factor SRM1"/>
    <property type="match status" value="1"/>
</dbReference>
<dbReference type="GO" id="GO:0003700">
    <property type="term" value="F:DNA-binding transcription factor activity"/>
    <property type="evidence" value="ECO:0007669"/>
    <property type="project" value="InterPro"/>
</dbReference>
<dbReference type="PROSITE" id="PS51293">
    <property type="entry name" value="SANT"/>
    <property type="match status" value="1"/>
</dbReference>
<dbReference type="InterPro" id="IPR044636">
    <property type="entry name" value="RADIALIS-like"/>
</dbReference>
<comment type="caution">
    <text evidence="5">The sequence shown here is derived from an EMBL/GenBank/DDBJ whole genome shotgun (WGS) entry which is preliminary data.</text>
</comment>
<evidence type="ECO:0000256" key="2">
    <source>
        <dbReference type="ARBA" id="ARBA00023015"/>
    </source>
</evidence>
<dbReference type="PROSITE" id="PS50090">
    <property type="entry name" value="MYB_LIKE"/>
    <property type="match status" value="1"/>
</dbReference>
<dbReference type="STRING" id="3983.A0A2C9U0P7"/>
<evidence type="ECO:0000313" key="6">
    <source>
        <dbReference type="Proteomes" id="UP000091857"/>
    </source>
</evidence>
<organism evidence="5 6">
    <name type="scientific">Manihot esculenta</name>
    <name type="common">Cassava</name>
    <name type="synonym">Jatropha manihot</name>
    <dbReference type="NCBI Taxonomy" id="3983"/>
    <lineage>
        <taxon>Eukaryota</taxon>
        <taxon>Viridiplantae</taxon>
        <taxon>Streptophyta</taxon>
        <taxon>Embryophyta</taxon>
        <taxon>Tracheophyta</taxon>
        <taxon>Spermatophyta</taxon>
        <taxon>Magnoliopsida</taxon>
        <taxon>eudicotyledons</taxon>
        <taxon>Gunneridae</taxon>
        <taxon>Pentapetalae</taxon>
        <taxon>rosids</taxon>
        <taxon>fabids</taxon>
        <taxon>Malpighiales</taxon>
        <taxon>Euphorbiaceae</taxon>
        <taxon>Crotonoideae</taxon>
        <taxon>Manihoteae</taxon>
        <taxon>Manihot</taxon>
    </lineage>
</organism>
<dbReference type="PANTHER" id="PTHR43952:SF101">
    <property type="entry name" value="BINDING PROTEIN, PUTATIVE-RELATED"/>
    <property type="match status" value="1"/>
</dbReference>
<keyword evidence="4" id="KW-0539">Nucleus</keyword>
<evidence type="ECO:0000256" key="4">
    <source>
        <dbReference type="ARBA" id="ARBA00023242"/>
    </source>
</evidence>
<dbReference type="InterPro" id="IPR001005">
    <property type="entry name" value="SANT/Myb"/>
</dbReference>
<keyword evidence="2" id="KW-0805">Transcription regulation</keyword>
<dbReference type="Pfam" id="PF00249">
    <property type="entry name" value="Myb_DNA-binding"/>
    <property type="match status" value="1"/>
</dbReference>
<dbReference type="SUPFAM" id="SSF46689">
    <property type="entry name" value="Homeodomain-like"/>
    <property type="match status" value="1"/>
</dbReference>
<keyword evidence="6" id="KW-1185">Reference proteome</keyword>
<accession>A0A2C9U0P7</accession>
<evidence type="ECO:0000313" key="5">
    <source>
        <dbReference type="EMBL" id="OAY22755.2"/>
    </source>
</evidence>
<dbReference type="CDD" id="cd00167">
    <property type="entry name" value="SANT"/>
    <property type="match status" value="1"/>
</dbReference>
<sequence length="110" mass="12703">MFRIDHGRNCKTYWTSPSSSNEKRKMLFRLETTEKSFFKDHDLVRTVLIVVALNGLAVISFPTKHFFCNILLISLSSLRDKKGSLQLRFSVRAINSFKCSTEVDIKTREG</sequence>
<dbReference type="EMBL" id="CM004404">
    <property type="protein sequence ID" value="OAY22755.2"/>
    <property type="molecule type" value="Genomic_DNA"/>
</dbReference>
<dbReference type="InterPro" id="IPR017884">
    <property type="entry name" value="SANT_dom"/>
</dbReference>
<dbReference type="Gene3D" id="1.10.10.60">
    <property type="entry name" value="Homeodomain-like"/>
    <property type="match status" value="1"/>
</dbReference>